<evidence type="ECO:0000313" key="5">
    <source>
        <dbReference type="WBParaSite" id="BXY_0396500.1"/>
    </source>
</evidence>
<dbReference type="Proteomes" id="UP000659654">
    <property type="component" value="Unassembled WGS sequence"/>
</dbReference>
<reference evidence="2" key="2">
    <citation type="submission" date="2020-09" db="EMBL/GenBank/DDBJ databases">
        <authorList>
            <person name="Kikuchi T."/>
        </authorList>
    </citation>
    <scope>NUCLEOTIDE SEQUENCE</scope>
    <source>
        <strain evidence="2">Ka4C1</strain>
    </source>
</reference>
<organism evidence="3 5">
    <name type="scientific">Bursaphelenchus xylophilus</name>
    <name type="common">Pinewood nematode worm</name>
    <name type="synonym">Aphelenchoides xylophilus</name>
    <dbReference type="NCBI Taxonomy" id="6326"/>
    <lineage>
        <taxon>Eukaryota</taxon>
        <taxon>Metazoa</taxon>
        <taxon>Ecdysozoa</taxon>
        <taxon>Nematoda</taxon>
        <taxon>Chromadorea</taxon>
        <taxon>Rhabditida</taxon>
        <taxon>Tylenchina</taxon>
        <taxon>Tylenchomorpha</taxon>
        <taxon>Aphelenchoidea</taxon>
        <taxon>Aphelenchoididae</taxon>
        <taxon>Bursaphelenchus</taxon>
    </lineage>
</organism>
<feature type="transmembrane region" description="Helical" evidence="1">
    <location>
        <begin position="20"/>
        <end position="42"/>
    </location>
</feature>
<keyword evidence="1" id="KW-0812">Transmembrane</keyword>
<dbReference type="Proteomes" id="UP000095284">
    <property type="component" value="Unplaced"/>
</dbReference>
<accession>A0A1I7RTB1</accession>
<dbReference type="OrthoDB" id="10514499at2759"/>
<dbReference type="AlphaFoldDB" id="A0A1I7RTB1"/>
<reference evidence="5" key="1">
    <citation type="submission" date="2016-11" db="UniProtKB">
        <authorList>
            <consortium name="WormBaseParasite"/>
        </authorList>
    </citation>
    <scope>IDENTIFICATION</scope>
</reference>
<name>A0A1I7RTB1_BURXY</name>
<keyword evidence="1" id="KW-0472">Membrane</keyword>
<dbReference type="Proteomes" id="UP000582659">
    <property type="component" value="Unassembled WGS sequence"/>
</dbReference>
<sequence length="76" mass="8699">MSEEEEIVYSPHVAAAMQSLILFTMLVSTGLMVISIVTAYKVRKGNKEIKLKELVEKTVMDLKKERDKLEVKPINY</sequence>
<keyword evidence="4" id="KW-1185">Reference proteome</keyword>
<proteinExistence type="predicted"/>
<evidence type="ECO:0000313" key="4">
    <source>
        <dbReference type="Proteomes" id="UP000659654"/>
    </source>
</evidence>
<evidence type="ECO:0000313" key="3">
    <source>
        <dbReference type="Proteomes" id="UP000095284"/>
    </source>
</evidence>
<evidence type="ECO:0000256" key="1">
    <source>
        <dbReference type="SAM" id="Phobius"/>
    </source>
</evidence>
<dbReference type="EMBL" id="CAJFDI010000005">
    <property type="protein sequence ID" value="CAD5231385.1"/>
    <property type="molecule type" value="Genomic_DNA"/>
</dbReference>
<protein>
    <submittedName>
        <fullName evidence="2">(pine wood nematode) hypothetical protein</fullName>
    </submittedName>
</protein>
<dbReference type="WBParaSite" id="BXY_0396500.1">
    <property type="protein sequence ID" value="BXY_0396500.1"/>
    <property type="gene ID" value="BXY_0396500"/>
</dbReference>
<keyword evidence="1" id="KW-1133">Transmembrane helix</keyword>
<dbReference type="EMBL" id="CAJFCV020000005">
    <property type="protein sequence ID" value="CAG9122515.1"/>
    <property type="molecule type" value="Genomic_DNA"/>
</dbReference>
<dbReference type="SMR" id="A0A1I7RTB1"/>
<gene>
    <name evidence="2" type="ORF">BXYJ_LOCUS11481</name>
</gene>
<evidence type="ECO:0000313" key="2">
    <source>
        <dbReference type="EMBL" id="CAD5231385.1"/>
    </source>
</evidence>